<comment type="caution">
    <text evidence="6">The sequence shown here is derived from an EMBL/GenBank/DDBJ whole genome shotgun (WGS) entry which is preliminary data.</text>
</comment>
<dbReference type="OrthoDB" id="6383365at2"/>
<keyword evidence="2" id="KW-0805">Transcription regulation</keyword>
<dbReference type="InterPro" id="IPR014284">
    <property type="entry name" value="RNA_pol_sigma-70_dom"/>
</dbReference>
<keyword evidence="7" id="KW-1185">Reference proteome</keyword>
<dbReference type="InterPro" id="IPR014331">
    <property type="entry name" value="RNA_pol_sigma70_ECF_RHOBA"/>
</dbReference>
<dbReference type="InterPro" id="IPR013324">
    <property type="entry name" value="RNA_pol_sigma_r3/r4-like"/>
</dbReference>
<accession>A0A5C6DKQ2</accession>
<keyword evidence="3" id="KW-0731">Sigma factor</keyword>
<dbReference type="InterPro" id="IPR039425">
    <property type="entry name" value="RNA_pol_sigma-70-like"/>
</dbReference>
<dbReference type="Gene3D" id="1.10.10.10">
    <property type="entry name" value="Winged helix-like DNA-binding domain superfamily/Winged helix DNA-binding domain"/>
    <property type="match status" value="1"/>
</dbReference>
<reference evidence="6 7" key="1">
    <citation type="submission" date="2019-02" db="EMBL/GenBank/DDBJ databases">
        <title>Deep-cultivation of Planctomycetes and their phenomic and genomic characterization uncovers novel biology.</title>
        <authorList>
            <person name="Wiegand S."/>
            <person name="Jogler M."/>
            <person name="Boedeker C."/>
            <person name="Pinto D."/>
            <person name="Vollmers J."/>
            <person name="Rivas-Marin E."/>
            <person name="Kohn T."/>
            <person name="Peeters S.H."/>
            <person name="Heuer A."/>
            <person name="Rast P."/>
            <person name="Oberbeckmann S."/>
            <person name="Bunk B."/>
            <person name="Jeske O."/>
            <person name="Meyerdierks A."/>
            <person name="Storesund J.E."/>
            <person name="Kallscheuer N."/>
            <person name="Luecker S."/>
            <person name="Lage O.M."/>
            <person name="Pohl T."/>
            <person name="Merkel B.J."/>
            <person name="Hornburger P."/>
            <person name="Mueller R.-W."/>
            <person name="Bruemmer F."/>
            <person name="Labrenz M."/>
            <person name="Spormann A.M."/>
            <person name="Op Den Camp H."/>
            <person name="Overmann J."/>
            <person name="Amann R."/>
            <person name="Jetten M.S.M."/>
            <person name="Mascher T."/>
            <person name="Medema M.H."/>
            <person name="Devos D.P."/>
            <person name="Kaster A.-K."/>
            <person name="Ovreas L."/>
            <person name="Rohde M."/>
            <person name="Galperin M.Y."/>
            <person name="Jogler C."/>
        </authorList>
    </citation>
    <scope>NUCLEOTIDE SEQUENCE [LARGE SCALE GENOMIC DNA]</scope>
    <source>
        <strain evidence="6 7">Poly41</strain>
    </source>
</reference>
<name>A0A5C6DKQ2_9BACT</name>
<evidence type="ECO:0000256" key="2">
    <source>
        <dbReference type="ARBA" id="ARBA00023015"/>
    </source>
</evidence>
<dbReference type="InterPro" id="IPR007627">
    <property type="entry name" value="RNA_pol_sigma70_r2"/>
</dbReference>
<dbReference type="AlphaFoldDB" id="A0A5C6DKQ2"/>
<dbReference type="PANTHER" id="PTHR43133">
    <property type="entry name" value="RNA POLYMERASE ECF-TYPE SIGMA FACTO"/>
    <property type="match status" value="1"/>
</dbReference>
<dbReference type="GO" id="GO:0006352">
    <property type="term" value="P:DNA-templated transcription initiation"/>
    <property type="evidence" value="ECO:0007669"/>
    <property type="project" value="InterPro"/>
</dbReference>
<dbReference type="SUPFAM" id="SSF88659">
    <property type="entry name" value="Sigma3 and sigma4 domains of RNA polymerase sigma factors"/>
    <property type="match status" value="1"/>
</dbReference>
<dbReference type="InterPro" id="IPR036388">
    <property type="entry name" value="WH-like_DNA-bd_sf"/>
</dbReference>
<dbReference type="PANTHER" id="PTHR43133:SF51">
    <property type="entry name" value="RNA POLYMERASE SIGMA FACTOR"/>
    <property type="match status" value="1"/>
</dbReference>
<gene>
    <name evidence="6" type="ORF">Poly41_35710</name>
</gene>
<comment type="similarity">
    <text evidence="1">Belongs to the sigma-70 factor family. ECF subfamily.</text>
</comment>
<dbReference type="Pfam" id="PF04542">
    <property type="entry name" value="Sigma70_r2"/>
    <property type="match status" value="1"/>
</dbReference>
<dbReference type="EMBL" id="SJPV01000005">
    <property type="protein sequence ID" value="TWU37440.1"/>
    <property type="molecule type" value="Genomic_DNA"/>
</dbReference>
<evidence type="ECO:0000256" key="4">
    <source>
        <dbReference type="ARBA" id="ARBA00023163"/>
    </source>
</evidence>
<evidence type="ECO:0000256" key="1">
    <source>
        <dbReference type="ARBA" id="ARBA00010641"/>
    </source>
</evidence>
<dbReference type="Proteomes" id="UP000319143">
    <property type="component" value="Unassembled WGS sequence"/>
</dbReference>
<evidence type="ECO:0000259" key="5">
    <source>
        <dbReference type="Pfam" id="PF04542"/>
    </source>
</evidence>
<evidence type="ECO:0000256" key="3">
    <source>
        <dbReference type="ARBA" id="ARBA00023082"/>
    </source>
</evidence>
<dbReference type="Gene3D" id="1.10.1740.10">
    <property type="match status" value="1"/>
</dbReference>
<organism evidence="6 7">
    <name type="scientific">Novipirellula artificiosorum</name>
    <dbReference type="NCBI Taxonomy" id="2528016"/>
    <lineage>
        <taxon>Bacteria</taxon>
        <taxon>Pseudomonadati</taxon>
        <taxon>Planctomycetota</taxon>
        <taxon>Planctomycetia</taxon>
        <taxon>Pirellulales</taxon>
        <taxon>Pirellulaceae</taxon>
        <taxon>Novipirellula</taxon>
    </lineage>
</organism>
<keyword evidence="4" id="KW-0804">Transcription</keyword>
<dbReference type="RefSeq" id="WP_146527868.1">
    <property type="nucleotide sequence ID" value="NZ_SJPV01000005.1"/>
</dbReference>
<dbReference type="InterPro" id="IPR013325">
    <property type="entry name" value="RNA_pol_sigma_r2"/>
</dbReference>
<feature type="domain" description="RNA polymerase sigma-70 region 2" evidence="5">
    <location>
        <begin position="14"/>
        <end position="76"/>
    </location>
</feature>
<evidence type="ECO:0000313" key="6">
    <source>
        <dbReference type="EMBL" id="TWU37440.1"/>
    </source>
</evidence>
<dbReference type="SUPFAM" id="SSF88946">
    <property type="entry name" value="Sigma2 domain of RNA polymerase sigma factors"/>
    <property type="match status" value="1"/>
</dbReference>
<dbReference type="NCBIfam" id="TIGR02989">
    <property type="entry name" value="Sig-70_gvs1"/>
    <property type="match status" value="1"/>
</dbReference>
<dbReference type="NCBIfam" id="TIGR02937">
    <property type="entry name" value="sigma70-ECF"/>
    <property type="match status" value="1"/>
</dbReference>
<sequence>MPPDQYFLAVTGIQNKLHAYILSLLADPIAAQDVLQETNLVLVRKADDFRPDVNFDSWAYGTARMQVMAHLRDRKRDRLVLDEAFAEKLAPEAELMAEQTEERIRLLGVCVERLSDQHKMMLQWRYSKEMSIESMAGEIGKTASAVKQVLYRIRNLLAACVSERTQEGTVT</sequence>
<proteinExistence type="inferred from homology"/>
<dbReference type="GO" id="GO:0016987">
    <property type="term" value="F:sigma factor activity"/>
    <property type="evidence" value="ECO:0007669"/>
    <property type="project" value="UniProtKB-KW"/>
</dbReference>
<protein>
    <submittedName>
        <fullName evidence="6">RNA polymerase sigma factor</fullName>
    </submittedName>
</protein>
<evidence type="ECO:0000313" key="7">
    <source>
        <dbReference type="Proteomes" id="UP000319143"/>
    </source>
</evidence>